<proteinExistence type="inferred from homology"/>
<dbReference type="PANTHER" id="PTHR43008:SF7">
    <property type="entry name" value="SHORT CHAIN DEHYDROGENASE_REDUCTASE (AFU_ORTHOLOGUE AFUA_2G00830)"/>
    <property type="match status" value="1"/>
</dbReference>
<dbReference type="PRINTS" id="PR00081">
    <property type="entry name" value="GDHRDH"/>
</dbReference>
<keyword evidence="2" id="KW-0521">NADP</keyword>
<evidence type="ECO:0000256" key="3">
    <source>
        <dbReference type="ARBA" id="ARBA00023002"/>
    </source>
</evidence>
<accession>A0A060T9A5</accession>
<dbReference type="CDD" id="cd05233">
    <property type="entry name" value="SDR_c"/>
    <property type="match status" value="1"/>
</dbReference>
<reference evidence="4" key="2">
    <citation type="submission" date="2014-06" db="EMBL/GenBank/DDBJ databases">
        <title>The complete genome of Blastobotrys (Arxula) adeninivorans LS3 - a yeast of biotechnological interest.</title>
        <authorList>
            <person name="Kunze G."/>
            <person name="Gaillardin C."/>
            <person name="Czernicka M."/>
            <person name="Durrens P."/>
            <person name="Martin T."/>
            <person name="Boer E."/>
            <person name="Gabaldon T."/>
            <person name="Cruz J."/>
            <person name="Talla E."/>
            <person name="Marck C."/>
            <person name="Goffeau A."/>
            <person name="Barbe V."/>
            <person name="Baret P."/>
            <person name="Baronian K."/>
            <person name="Beier S."/>
            <person name="Bleykasten C."/>
            <person name="Bode R."/>
            <person name="Casaregola S."/>
            <person name="Despons L."/>
            <person name="Fairhead C."/>
            <person name="Giersberg M."/>
            <person name="Gierski P."/>
            <person name="Hahnel U."/>
            <person name="Hartmann A."/>
            <person name="Jankowska D."/>
            <person name="Jubin C."/>
            <person name="Jung P."/>
            <person name="Lafontaine I."/>
            <person name="Leh-Louis V."/>
            <person name="Lemaire M."/>
            <person name="Marcet-Houben M."/>
            <person name="Mascher M."/>
            <person name="Morel G."/>
            <person name="Richard G.-F."/>
            <person name="Riechen J."/>
            <person name="Sacerdot C."/>
            <person name="Sarkar A."/>
            <person name="Savel G."/>
            <person name="Schacherer J."/>
            <person name="Sherman D."/>
            <person name="Straub M.-L."/>
            <person name="Stein N."/>
            <person name="Thierry A."/>
            <person name="Trautwein-Schult A."/>
            <person name="Westhof E."/>
            <person name="Worch S."/>
            <person name="Dujon B."/>
            <person name="Souciet J.-L."/>
            <person name="Wincker P."/>
            <person name="Scholz U."/>
            <person name="Neuveglise N."/>
        </authorList>
    </citation>
    <scope>NUCLEOTIDE SEQUENCE</scope>
    <source>
        <strain evidence="4">LS3</strain>
    </source>
</reference>
<dbReference type="GO" id="GO:0050664">
    <property type="term" value="F:oxidoreductase activity, acting on NAD(P)H, oxygen as acceptor"/>
    <property type="evidence" value="ECO:0007669"/>
    <property type="project" value="TreeGrafter"/>
</dbReference>
<dbReference type="PROSITE" id="PS00061">
    <property type="entry name" value="ADH_SHORT"/>
    <property type="match status" value="1"/>
</dbReference>
<protein>
    <submittedName>
        <fullName evidence="4">ARAD1D10274p</fullName>
    </submittedName>
</protein>
<dbReference type="PANTHER" id="PTHR43008">
    <property type="entry name" value="BENZIL REDUCTASE"/>
    <property type="match status" value="1"/>
</dbReference>
<dbReference type="PhylomeDB" id="A0A060T9A5"/>
<dbReference type="Gene3D" id="3.40.50.720">
    <property type="entry name" value="NAD(P)-binding Rossmann-like Domain"/>
    <property type="match status" value="1"/>
</dbReference>
<comment type="similarity">
    <text evidence="1">Belongs to the short-chain dehydrogenases/reductases (SDR) family.</text>
</comment>
<evidence type="ECO:0000256" key="1">
    <source>
        <dbReference type="ARBA" id="ARBA00006484"/>
    </source>
</evidence>
<dbReference type="InterPro" id="IPR036291">
    <property type="entry name" value="NAD(P)-bd_dom_sf"/>
</dbReference>
<dbReference type="Pfam" id="PF00106">
    <property type="entry name" value="adh_short"/>
    <property type="match status" value="1"/>
</dbReference>
<dbReference type="SUPFAM" id="SSF51735">
    <property type="entry name" value="NAD(P)-binding Rossmann-fold domains"/>
    <property type="match status" value="1"/>
</dbReference>
<name>A0A060T9A5_BLAAD</name>
<gene>
    <name evidence="4" type="ORF">GNLVRS02_ARAD1D10274g</name>
</gene>
<dbReference type="GO" id="GO:0016616">
    <property type="term" value="F:oxidoreductase activity, acting on the CH-OH group of donors, NAD or NADP as acceptor"/>
    <property type="evidence" value="ECO:0007669"/>
    <property type="project" value="UniProtKB-ARBA"/>
</dbReference>
<dbReference type="InterPro" id="IPR002347">
    <property type="entry name" value="SDR_fam"/>
</dbReference>
<dbReference type="InterPro" id="IPR020904">
    <property type="entry name" value="Sc_DH/Rdtase_CS"/>
</dbReference>
<keyword evidence="3" id="KW-0560">Oxidoreductase</keyword>
<evidence type="ECO:0000313" key="4">
    <source>
        <dbReference type="EMBL" id="CDP37384.1"/>
    </source>
</evidence>
<organism evidence="4">
    <name type="scientific">Blastobotrys adeninivorans</name>
    <name type="common">Yeast</name>
    <name type="synonym">Arxula adeninivorans</name>
    <dbReference type="NCBI Taxonomy" id="409370"/>
    <lineage>
        <taxon>Eukaryota</taxon>
        <taxon>Fungi</taxon>
        <taxon>Dikarya</taxon>
        <taxon>Ascomycota</taxon>
        <taxon>Saccharomycotina</taxon>
        <taxon>Dipodascomycetes</taxon>
        <taxon>Dipodascales</taxon>
        <taxon>Trichomonascaceae</taxon>
        <taxon>Blastobotrys</taxon>
    </lineage>
</organism>
<sequence>MNGKTVAIVGSATGIGRAAARKWASQGANVALFDNSADGLKAVVDQISANSNVTVSHKVGDVGNLKDLQEFQKEVFTKHPDGVDILFLNAGIQFASKADDADAIAKLMSINFMGMVNGVTAFLNSLKGQKKPAHIVLTGSKQGITNPPGNFGYNASKAALKSYAEGLSFSLDTNEDTKHLKAHLLVPGWTFTALSGNRDDDQTSKPAGAWSADQVVDVLDDGLSANQFYILCPDNEVTVELDKKRMQWNVDDIIKDRPALTRWRPDYKDEVAKYFG</sequence>
<dbReference type="EMBL" id="HG937694">
    <property type="protein sequence ID" value="CDP37384.1"/>
    <property type="molecule type" value="Genomic_DNA"/>
</dbReference>
<dbReference type="AlphaFoldDB" id="A0A060T9A5"/>
<evidence type="ECO:0000256" key="2">
    <source>
        <dbReference type="ARBA" id="ARBA00022857"/>
    </source>
</evidence>
<reference evidence="4" key="1">
    <citation type="submission" date="2014-02" db="EMBL/GenBank/DDBJ databases">
        <authorList>
            <person name="Genoscope - CEA"/>
        </authorList>
    </citation>
    <scope>NUCLEOTIDE SEQUENCE</scope>
    <source>
        <strain evidence="4">LS3</strain>
    </source>
</reference>